<evidence type="ECO:0000313" key="2">
    <source>
        <dbReference type="EMBL" id="KZB02692.1"/>
    </source>
</evidence>
<comment type="caution">
    <text evidence="2">The sequence shown here is derived from an EMBL/GenBank/DDBJ whole genome shotgun (WGS) entry which is preliminary data.</text>
</comment>
<name>A0A154IQE5_RHILE</name>
<organism evidence="2">
    <name type="scientific">Rhizobium leguminosarum</name>
    <dbReference type="NCBI Taxonomy" id="384"/>
    <lineage>
        <taxon>Bacteria</taxon>
        <taxon>Pseudomonadati</taxon>
        <taxon>Pseudomonadota</taxon>
        <taxon>Alphaproteobacteria</taxon>
        <taxon>Hyphomicrobiales</taxon>
        <taxon>Rhizobiaceae</taxon>
        <taxon>Rhizobium/Agrobacterium group</taxon>
        <taxon>Rhizobium</taxon>
    </lineage>
</organism>
<dbReference type="RefSeq" id="WP_062940322.1">
    <property type="nucleotide sequence ID" value="NZ_CP171846.1"/>
</dbReference>
<proteinExistence type="predicted"/>
<reference evidence="2" key="1">
    <citation type="submission" date="2016-03" db="EMBL/GenBank/DDBJ databases">
        <title>Microsymbionts genomes from the relict species Vavilovia formosa.</title>
        <authorList>
            <person name="Chirak E."/>
            <person name="Kimeklis A."/>
            <person name="Kopat V."/>
            <person name="Andronov E."/>
        </authorList>
    </citation>
    <scope>NUCLEOTIDE SEQUENCE [LARGE SCALE GENOMIC DNA]</scope>
    <source>
        <strain evidence="2">Vaf12</strain>
    </source>
</reference>
<feature type="transmembrane region" description="Helical" evidence="1">
    <location>
        <begin position="40"/>
        <end position="60"/>
    </location>
</feature>
<gene>
    <name evidence="2" type="ORF">A4A59_09230</name>
</gene>
<sequence length="67" mass="7234">MSRTVGYVVGLLMILLGLIWIAQGSGYFPYPASSFMINQSIWVLWGSIMAAAGIAVTVIISRLSRKG</sequence>
<keyword evidence="1" id="KW-1133">Transmembrane helix</keyword>
<dbReference type="AlphaFoldDB" id="A0A154IQE5"/>
<keyword evidence="1" id="KW-0472">Membrane</keyword>
<protein>
    <submittedName>
        <fullName evidence="2">Uncharacterized protein</fullName>
    </submittedName>
</protein>
<dbReference type="EMBL" id="LVYU01000035">
    <property type="protein sequence ID" value="KZB02692.1"/>
    <property type="molecule type" value="Genomic_DNA"/>
</dbReference>
<keyword evidence="1" id="KW-0812">Transmembrane</keyword>
<accession>A0A154IQE5</accession>
<evidence type="ECO:0000256" key="1">
    <source>
        <dbReference type="SAM" id="Phobius"/>
    </source>
</evidence>